<dbReference type="InterPro" id="IPR041139">
    <property type="entry name" value="MVP_rep_dom"/>
</dbReference>
<feature type="region of interest" description="Disordered" evidence="2">
    <location>
        <begin position="169"/>
        <end position="212"/>
    </location>
</feature>
<keyword evidence="3" id="KW-1133">Transmembrane helix</keyword>
<dbReference type="AlphaFoldDB" id="A0A5J5CYJ1"/>
<evidence type="ECO:0000313" key="6">
    <source>
        <dbReference type="EMBL" id="KAA8585766.1"/>
    </source>
</evidence>
<keyword evidence="3" id="KW-0812">Transmembrane</keyword>
<feature type="compositionally biased region" description="Acidic residues" evidence="2">
    <location>
        <begin position="177"/>
        <end position="188"/>
    </location>
</feature>
<dbReference type="Pfam" id="PF17796">
    <property type="entry name" value="Vault_4"/>
    <property type="match status" value="1"/>
</dbReference>
<feature type="domain" description="Major vault protein repeat" evidence="4">
    <location>
        <begin position="191"/>
        <end position="220"/>
    </location>
</feature>
<accession>A0A5J5CYJ1</accession>
<name>A0A5J5CYJ1_9PERO</name>
<dbReference type="InterPro" id="IPR002499">
    <property type="entry name" value="Vault_N"/>
</dbReference>
<keyword evidence="1" id="KW-0687">Ribonucleoprotein</keyword>
<evidence type="ECO:0000256" key="2">
    <source>
        <dbReference type="SAM" id="MobiDB-lite"/>
    </source>
</evidence>
<dbReference type="InterPro" id="IPR041136">
    <property type="entry name" value="Vault_4"/>
</dbReference>
<dbReference type="GO" id="GO:0005634">
    <property type="term" value="C:nucleus"/>
    <property type="evidence" value="ECO:0007669"/>
    <property type="project" value="TreeGrafter"/>
</dbReference>
<dbReference type="InterPro" id="IPR043023">
    <property type="entry name" value="MVP_rep_sf"/>
</dbReference>
<dbReference type="PROSITE" id="PS51224">
    <property type="entry name" value="MVP"/>
    <property type="match status" value="1"/>
</dbReference>
<dbReference type="InterPro" id="IPR039059">
    <property type="entry name" value="MVP"/>
</dbReference>
<comment type="caution">
    <text evidence="6">The sequence shown here is derived from an EMBL/GenBank/DDBJ whole genome shotgun (WGS) entry which is preliminary data.</text>
</comment>
<dbReference type="Proteomes" id="UP000327493">
    <property type="component" value="Chromosome 15"/>
</dbReference>
<feature type="region of interest" description="Disordered" evidence="2">
    <location>
        <begin position="123"/>
        <end position="150"/>
    </location>
</feature>
<evidence type="ECO:0000259" key="5">
    <source>
        <dbReference type="Pfam" id="PF17796"/>
    </source>
</evidence>
<evidence type="ECO:0000259" key="4">
    <source>
        <dbReference type="Pfam" id="PF01505"/>
    </source>
</evidence>
<keyword evidence="1" id="KW-0963">Cytoplasm</keyword>
<feature type="non-terminal residue" evidence="6">
    <location>
        <position position="1"/>
    </location>
</feature>
<dbReference type="Pfam" id="PF01505">
    <property type="entry name" value="Vault"/>
    <property type="match status" value="1"/>
</dbReference>
<organism evidence="6 7">
    <name type="scientific">Etheostoma spectabile</name>
    <name type="common">orangethroat darter</name>
    <dbReference type="NCBI Taxonomy" id="54343"/>
    <lineage>
        <taxon>Eukaryota</taxon>
        <taxon>Metazoa</taxon>
        <taxon>Chordata</taxon>
        <taxon>Craniata</taxon>
        <taxon>Vertebrata</taxon>
        <taxon>Euteleostomi</taxon>
        <taxon>Actinopterygii</taxon>
        <taxon>Neopterygii</taxon>
        <taxon>Teleostei</taxon>
        <taxon>Neoteleostei</taxon>
        <taxon>Acanthomorphata</taxon>
        <taxon>Eupercaria</taxon>
        <taxon>Perciformes</taxon>
        <taxon>Percoidei</taxon>
        <taxon>Percidae</taxon>
        <taxon>Etheostomatinae</taxon>
        <taxon>Etheostoma</taxon>
    </lineage>
</organism>
<feature type="transmembrane region" description="Helical" evidence="3">
    <location>
        <begin position="31"/>
        <end position="53"/>
    </location>
</feature>
<evidence type="ECO:0000256" key="3">
    <source>
        <dbReference type="SAM" id="Phobius"/>
    </source>
</evidence>
<keyword evidence="7" id="KW-1185">Reference proteome</keyword>
<dbReference type="Gene3D" id="2.30.30.620">
    <property type="match status" value="1"/>
</dbReference>
<dbReference type="PANTHER" id="PTHR14165">
    <property type="entry name" value="MAJOR VAULT PROTEIN"/>
    <property type="match status" value="1"/>
</dbReference>
<reference evidence="6 7" key="1">
    <citation type="submission" date="2019-08" db="EMBL/GenBank/DDBJ databases">
        <title>A chromosome-level genome assembly, high-density linkage maps, and genome scans reveal the genomic architecture of hybrid incompatibilities underlying speciation via character displacement in darters (Percidae: Etheostominae).</title>
        <authorList>
            <person name="Moran R.L."/>
            <person name="Catchen J.M."/>
            <person name="Fuller R.C."/>
        </authorList>
    </citation>
    <scope>NUCLEOTIDE SEQUENCE [LARGE SCALE GENOMIC DNA]</scope>
    <source>
        <strain evidence="6">EspeVRDwgs_2016</strain>
        <tissue evidence="6">Muscle</tissue>
    </source>
</reference>
<evidence type="ECO:0000256" key="1">
    <source>
        <dbReference type="PROSITE-ProRule" id="PRU00571"/>
    </source>
</evidence>
<dbReference type="EMBL" id="VOFY01000015">
    <property type="protein sequence ID" value="KAA8585766.1"/>
    <property type="molecule type" value="Genomic_DNA"/>
</dbReference>
<comment type="subcellular location">
    <subcellularLocation>
        <location evidence="1">Cytoplasm</location>
    </subcellularLocation>
</comment>
<sequence length="260" mass="28466">KAKFPAVIRTVSLTQEPTELLSLTRPRISDVFHVCLCAYLSFINLSAVSGFTVKLGVGKSRFSSDFLLRALRSPESGLSPGPCADTCEPRAVCRYLRAEGRDVYVLSEEEGLVLRAVEAFNDTQECPSPSPSPPLPPSPPPLPPSPPPPPPLHCIAALTLLSLLPPSLPRSLCQRGDEDEEEEEDEDGERAKRSRRSAAGVPRRPGDRWMLRGPIEYVPPTAVEVVLRRQAIPLDENEGIYVRDIKTGKTVLQEPNADPC</sequence>
<dbReference type="Gene3D" id="2.30.30.550">
    <property type="entry name" value="Major Vault Protein repeat"/>
    <property type="match status" value="1"/>
</dbReference>
<proteinExistence type="predicted"/>
<dbReference type="GO" id="GO:1990904">
    <property type="term" value="C:ribonucleoprotein complex"/>
    <property type="evidence" value="ECO:0007669"/>
    <property type="project" value="UniProtKB-UniRule"/>
</dbReference>
<dbReference type="PANTHER" id="PTHR14165:SF3">
    <property type="entry name" value="MAJOR VAULT PROTEIN"/>
    <property type="match status" value="1"/>
</dbReference>
<dbReference type="GO" id="GO:0005737">
    <property type="term" value="C:cytoplasm"/>
    <property type="evidence" value="ECO:0007669"/>
    <property type="project" value="UniProtKB-SubCell"/>
</dbReference>
<gene>
    <name evidence="6" type="ORF">FQN60_004460</name>
</gene>
<protein>
    <submittedName>
        <fullName evidence="6">Uncharacterized protein</fullName>
    </submittedName>
</protein>
<feature type="compositionally biased region" description="Pro residues" evidence="2">
    <location>
        <begin position="128"/>
        <end position="150"/>
    </location>
</feature>
<feature type="repeat" description="MVP" evidence="1">
    <location>
        <begin position="183"/>
        <end position="235"/>
    </location>
</feature>
<keyword evidence="3" id="KW-0472">Membrane</keyword>
<feature type="domain" description="Major vault protein repeat" evidence="5">
    <location>
        <begin position="231"/>
        <end position="249"/>
    </location>
</feature>
<evidence type="ECO:0000313" key="7">
    <source>
        <dbReference type="Proteomes" id="UP000327493"/>
    </source>
</evidence>